<feature type="compositionally biased region" description="Basic residues" evidence="2">
    <location>
        <begin position="786"/>
        <end position="807"/>
    </location>
</feature>
<feature type="region of interest" description="Disordered" evidence="2">
    <location>
        <begin position="515"/>
        <end position="638"/>
    </location>
</feature>
<feature type="coiled-coil region" evidence="1">
    <location>
        <begin position="116"/>
        <end position="171"/>
    </location>
</feature>
<feature type="region of interest" description="Disordered" evidence="2">
    <location>
        <begin position="471"/>
        <end position="497"/>
    </location>
</feature>
<feature type="compositionally biased region" description="Polar residues" evidence="2">
    <location>
        <begin position="761"/>
        <end position="771"/>
    </location>
</feature>
<keyword evidence="1" id="KW-0175">Coiled coil</keyword>
<proteinExistence type="predicted"/>
<dbReference type="Proteomes" id="UP001370758">
    <property type="component" value="Unassembled WGS sequence"/>
</dbReference>
<feature type="compositionally biased region" description="Polar residues" evidence="2">
    <location>
        <begin position="562"/>
        <end position="587"/>
    </location>
</feature>
<feature type="compositionally biased region" description="Polar residues" evidence="2">
    <location>
        <begin position="740"/>
        <end position="752"/>
    </location>
</feature>
<feature type="region of interest" description="Disordered" evidence="2">
    <location>
        <begin position="731"/>
        <end position="807"/>
    </location>
</feature>
<comment type="caution">
    <text evidence="3">The sequence shown here is derived from an EMBL/GenBank/DDBJ whole genome shotgun (WGS) entry which is preliminary data.</text>
</comment>
<organism evidence="3 4">
    <name type="scientific">Arthrobotrys musiformis</name>
    <dbReference type="NCBI Taxonomy" id="47236"/>
    <lineage>
        <taxon>Eukaryota</taxon>
        <taxon>Fungi</taxon>
        <taxon>Dikarya</taxon>
        <taxon>Ascomycota</taxon>
        <taxon>Pezizomycotina</taxon>
        <taxon>Orbiliomycetes</taxon>
        <taxon>Orbiliales</taxon>
        <taxon>Orbiliaceae</taxon>
        <taxon>Arthrobotrys</taxon>
    </lineage>
</organism>
<feature type="compositionally biased region" description="Low complexity" evidence="2">
    <location>
        <begin position="610"/>
        <end position="620"/>
    </location>
</feature>
<feature type="compositionally biased region" description="Polar residues" evidence="2">
    <location>
        <begin position="542"/>
        <end position="554"/>
    </location>
</feature>
<name>A0AAV9VXG5_9PEZI</name>
<keyword evidence="4" id="KW-1185">Reference proteome</keyword>
<evidence type="ECO:0000313" key="4">
    <source>
        <dbReference type="Proteomes" id="UP001370758"/>
    </source>
</evidence>
<dbReference type="EMBL" id="JAVHJL010000012">
    <property type="protein sequence ID" value="KAK6495775.1"/>
    <property type="molecule type" value="Genomic_DNA"/>
</dbReference>
<dbReference type="AlphaFoldDB" id="A0AAV9VXG5"/>
<gene>
    <name evidence="3" type="ORF">TWF481_002821</name>
</gene>
<sequence>MLDTLLDWIASIFGSKKGDANTSILPTPNSNMDQRNGTKFASGHDIGHQDYMPGGGLQIYGHSAVALRPNGSFSNMYGQGSSSRENYGLIHFELVDQFESSLNTIRGVYEHLGKQVRHFENNYQDVLKERNTVETENRKLGIKVKDLKVEVAALKSELNTNVAQLRELQADHLRTPSSRKLPPSSSTISNEFEDLERMIKHNVFMRLARLNIEGPYIKALSQHQPFLEAAKAIMADNVTFSGLEVVGEPERMGSFLWLVQGVIHDVLYEKIMKIHMLGLNVNELQVMKKILDVITLSEKCQGIRSAHEWRADTYRRLAYWAENVKELEKYIEDSPAIGEIRQTFDDLIGGTKEAIRRIFKPLCDESPEGKGFSLFIAKIVDRAFQFNILIGSQTARYELHRDVGKTDNFKFVPDHLNESTDAANNWAVPLFYIIPALVKTSSEDGEVYDVPELLVDGKIYALSLSSDSAKEEKVPPDVAGNTIIQPASTSDSEDLENKDTEAITNVEMSQGAVARAQNEIAPGPKSLTTDSNIKPEPIVISTCKSMKGSRNQTPKGEPNGVTIPTASTSNENNTPEKTFNMASQLSSGGKDAEHQEKSTKADQAIAGPGSLQLQSQAAQKSLKEPLGGLHSSEDSLSSERSFQNLEAHPTEIQASSIMPNTPLITEAALLQQETLAAIPQSQSLFRAVVETESAPPRMQPQHLATPASHTILAASEVEKTSYPQVPFGIQPQPLLELPTPSISQNHDLTSQGESEHWQLGSEPTNSDSEASTIHPPHQRRANEAKKQRRGKKRSNRGKNRRRKGSRH</sequence>
<accession>A0AAV9VXG5</accession>
<reference evidence="3 4" key="1">
    <citation type="submission" date="2023-08" db="EMBL/GenBank/DDBJ databases">
        <authorList>
            <person name="Palmer J.M."/>
        </authorList>
    </citation>
    <scope>NUCLEOTIDE SEQUENCE [LARGE SCALE GENOMIC DNA]</scope>
    <source>
        <strain evidence="3 4">TWF481</strain>
    </source>
</reference>
<protein>
    <submittedName>
        <fullName evidence="3">Uncharacterized protein</fullName>
    </submittedName>
</protein>
<evidence type="ECO:0000256" key="2">
    <source>
        <dbReference type="SAM" id="MobiDB-lite"/>
    </source>
</evidence>
<feature type="compositionally biased region" description="Basic and acidic residues" evidence="2">
    <location>
        <begin position="590"/>
        <end position="600"/>
    </location>
</feature>
<evidence type="ECO:0000313" key="3">
    <source>
        <dbReference type="EMBL" id="KAK6495775.1"/>
    </source>
</evidence>
<evidence type="ECO:0000256" key="1">
    <source>
        <dbReference type="SAM" id="Coils"/>
    </source>
</evidence>